<dbReference type="GO" id="GO:0006189">
    <property type="term" value="P:'de novo' IMP biosynthetic process"/>
    <property type="evidence" value="ECO:0007669"/>
    <property type="project" value="UniProtKB-UniRule"/>
</dbReference>
<gene>
    <name evidence="8 10" type="primary">purC</name>
    <name evidence="10" type="ORF">ENV30_05960</name>
</gene>
<dbReference type="PANTHER" id="PTHR43700:SF1">
    <property type="entry name" value="PHOSPHORIBOSYLAMINOIMIDAZOLE-SUCCINOCARBOXAMIDE SYNTHASE"/>
    <property type="match status" value="1"/>
</dbReference>
<comment type="pathway">
    <text evidence="1 8">Purine metabolism; IMP biosynthesis via de novo pathway; 5-amino-1-(5-phospho-D-ribosyl)imidazole-4-carboxamide from 5-amino-1-(5-phospho-D-ribosyl)imidazole-4-carboxylate: step 1/2.</text>
</comment>
<evidence type="ECO:0000256" key="8">
    <source>
        <dbReference type="HAMAP-Rule" id="MF_00137"/>
    </source>
</evidence>
<dbReference type="AlphaFoldDB" id="A0A7V3YGV5"/>
<accession>A0A7V3YGV5</accession>
<organism evidence="10">
    <name type="scientific">Candidatus Caldatribacterium californiense</name>
    <dbReference type="NCBI Taxonomy" id="1454726"/>
    <lineage>
        <taxon>Bacteria</taxon>
        <taxon>Pseudomonadati</taxon>
        <taxon>Atribacterota</taxon>
        <taxon>Atribacteria</taxon>
        <taxon>Atribacterales</taxon>
        <taxon>Candidatus Caldatribacteriaceae</taxon>
        <taxon>Candidatus Caldatribacterium</taxon>
    </lineage>
</organism>
<feature type="domain" description="SAICAR synthetase/ADE2 N-terminal" evidence="9">
    <location>
        <begin position="18"/>
        <end position="276"/>
    </location>
</feature>
<dbReference type="InterPro" id="IPR001636">
    <property type="entry name" value="SAICAR_synth"/>
</dbReference>
<sequence length="340" mass="39164">MGSVKDLCVLSSPTDEEPGRGKFVFSDRYSVFDWGEMPDTIPLKGTSLCLIGAHFFEKLEKLGVPTHYLGLEEGGEVKRLAELREPVNVMHVRLVRVILPSLGEAGYDYGVYRHVRGNFLIPFEFIYRNTLPENSSLRRRIAEGKATLQEFGLAELPPPGEFLKEPILDVSTKLEEQDRYLSFSEVESLGILSSEEIQRIRELVLFVNRFITREARRIGVENEDGKIELALDKNRNLMLVDVVGTPDECRFTFRGMPMSKEILRSFYRKTSWYEEVQRAKAEHPIGWKAYVMSRPPSLPPELVQLTSWMYQRLAMDLTQREWFPGVPSLEEIVDKFLQLV</sequence>
<dbReference type="GO" id="GO:0005524">
    <property type="term" value="F:ATP binding"/>
    <property type="evidence" value="ECO:0007669"/>
    <property type="project" value="UniProtKB-KW"/>
</dbReference>
<dbReference type="Pfam" id="PF01259">
    <property type="entry name" value="SAICAR_synt"/>
    <property type="match status" value="1"/>
</dbReference>
<evidence type="ECO:0000256" key="1">
    <source>
        <dbReference type="ARBA" id="ARBA00004672"/>
    </source>
</evidence>
<keyword evidence="3 8" id="KW-0436">Ligase</keyword>
<comment type="caution">
    <text evidence="10">The sequence shown here is derived from an EMBL/GenBank/DDBJ whole genome shotgun (WGS) entry which is preliminary data.</text>
</comment>
<dbReference type="GO" id="GO:0005737">
    <property type="term" value="C:cytoplasm"/>
    <property type="evidence" value="ECO:0007669"/>
    <property type="project" value="TreeGrafter"/>
</dbReference>
<dbReference type="InterPro" id="IPR028923">
    <property type="entry name" value="SAICAR_synt/ADE2_N"/>
</dbReference>
<keyword evidence="5 8" id="KW-0658">Purine biosynthesis</keyword>
<comment type="similarity">
    <text evidence="2 8">Belongs to the SAICAR synthetase family.</text>
</comment>
<evidence type="ECO:0000256" key="2">
    <source>
        <dbReference type="ARBA" id="ARBA00010190"/>
    </source>
</evidence>
<dbReference type="Gene3D" id="3.30.200.20">
    <property type="entry name" value="Phosphorylase Kinase, domain 1"/>
    <property type="match status" value="1"/>
</dbReference>
<dbReference type="UniPathway" id="UPA00074">
    <property type="reaction ID" value="UER00131"/>
</dbReference>
<protein>
    <recommendedName>
        <fullName evidence="8">Phosphoribosylaminoimidazole-succinocarboxamide synthase</fullName>
        <ecNumber evidence="8">6.3.2.6</ecNumber>
    </recommendedName>
    <alternativeName>
        <fullName evidence="8">SAICAR synthetase</fullName>
    </alternativeName>
</protein>
<dbReference type="HAMAP" id="MF_00137">
    <property type="entry name" value="SAICAR_synth"/>
    <property type="match status" value="1"/>
</dbReference>
<keyword evidence="4 8" id="KW-0547">Nucleotide-binding</keyword>
<evidence type="ECO:0000256" key="3">
    <source>
        <dbReference type="ARBA" id="ARBA00022598"/>
    </source>
</evidence>
<dbReference type="SUPFAM" id="SSF56104">
    <property type="entry name" value="SAICAR synthase-like"/>
    <property type="match status" value="1"/>
</dbReference>
<evidence type="ECO:0000256" key="4">
    <source>
        <dbReference type="ARBA" id="ARBA00022741"/>
    </source>
</evidence>
<evidence type="ECO:0000256" key="5">
    <source>
        <dbReference type="ARBA" id="ARBA00022755"/>
    </source>
</evidence>
<dbReference type="GO" id="GO:0004639">
    <property type="term" value="F:phosphoribosylaminoimidazolesuccinocarboxamide synthase activity"/>
    <property type="evidence" value="ECO:0007669"/>
    <property type="project" value="UniProtKB-UniRule"/>
</dbReference>
<evidence type="ECO:0000256" key="7">
    <source>
        <dbReference type="ARBA" id="ARBA00048475"/>
    </source>
</evidence>
<dbReference type="EMBL" id="DTFV01000085">
    <property type="protein sequence ID" value="HGI30835.1"/>
    <property type="molecule type" value="Genomic_DNA"/>
</dbReference>
<proteinExistence type="inferred from homology"/>
<dbReference type="EC" id="6.3.2.6" evidence="8"/>
<reference evidence="10" key="1">
    <citation type="journal article" date="2020" name="mSystems">
        <title>Genome- and Community-Level Interaction Insights into Carbon Utilization and Element Cycling Functions of Hydrothermarchaeota in Hydrothermal Sediment.</title>
        <authorList>
            <person name="Zhou Z."/>
            <person name="Liu Y."/>
            <person name="Xu W."/>
            <person name="Pan J."/>
            <person name="Luo Z.H."/>
            <person name="Li M."/>
        </authorList>
    </citation>
    <scope>NUCLEOTIDE SEQUENCE [LARGE SCALE GENOMIC DNA]</scope>
    <source>
        <strain evidence="10">SpSt-747</strain>
    </source>
</reference>
<keyword evidence="6 8" id="KW-0067">ATP-binding</keyword>
<name>A0A7V3YGV5_9BACT</name>
<evidence type="ECO:0000313" key="10">
    <source>
        <dbReference type="EMBL" id="HGI30835.1"/>
    </source>
</evidence>
<dbReference type="Gene3D" id="3.30.470.20">
    <property type="entry name" value="ATP-grasp fold, B domain"/>
    <property type="match status" value="1"/>
</dbReference>
<dbReference type="NCBIfam" id="TIGR00081">
    <property type="entry name" value="purC"/>
    <property type="match status" value="1"/>
</dbReference>
<evidence type="ECO:0000259" key="9">
    <source>
        <dbReference type="Pfam" id="PF01259"/>
    </source>
</evidence>
<evidence type="ECO:0000256" key="6">
    <source>
        <dbReference type="ARBA" id="ARBA00022840"/>
    </source>
</evidence>
<dbReference type="PANTHER" id="PTHR43700">
    <property type="entry name" value="PHOSPHORIBOSYLAMINOIMIDAZOLE-SUCCINOCARBOXAMIDE SYNTHASE"/>
    <property type="match status" value="1"/>
</dbReference>
<comment type="catalytic activity">
    <reaction evidence="7 8">
        <text>5-amino-1-(5-phospho-D-ribosyl)imidazole-4-carboxylate + L-aspartate + ATP = (2S)-2-[5-amino-1-(5-phospho-beta-D-ribosyl)imidazole-4-carboxamido]succinate + ADP + phosphate + 2 H(+)</text>
        <dbReference type="Rhea" id="RHEA:22628"/>
        <dbReference type="ChEBI" id="CHEBI:15378"/>
        <dbReference type="ChEBI" id="CHEBI:29991"/>
        <dbReference type="ChEBI" id="CHEBI:30616"/>
        <dbReference type="ChEBI" id="CHEBI:43474"/>
        <dbReference type="ChEBI" id="CHEBI:58443"/>
        <dbReference type="ChEBI" id="CHEBI:77657"/>
        <dbReference type="ChEBI" id="CHEBI:456216"/>
        <dbReference type="EC" id="6.3.2.6"/>
    </reaction>
</comment>